<name>A0A5C6ZGI6_9FLAO</name>
<keyword evidence="2" id="KW-1185">Reference proteome</keyword>
<comment type="caution">
    <text evidence="1">The sequence shown here is derived from an EMBL/GenBank/DDBJ whole genome shotgun (WGS) entry which is preliminary data.</text>
</comment>
<dbReference type="OrthoDB" id="1450536at2"/>
<gene>
    <name evidence="1" type="ORF">ESY86_12870</name>
</gene>
<sequence>MEVIKLSYPENDDYLKYVIQKQEKGVAVDCGSVVLKKGQVLPFKTLDAHEITYLVSGKLKVITKDRNEKVMNQGDLIYLNKDEIRKTETLEDSKILFFLFKET</sequence>
<proteinExistence type="predicted"/>
<dbReference type="InterPro" id="IPR014710">
    <property type="entry name" value="RmlC-like_jellyroll"/>
</dbReference>
<organism evidence="1 2">
    <name type="scientific">Subsaximicrobium wynnwilliamsii</name>
    <dbReference type="NCBI Taxonomy" id="291179"/>
    <lineage>
        <taxon>Bacteria</taxon>
        <taxon>Pseudomonadati</taxon>
        <taxon>Bacteroidota</taxon>
        <taxon>Flavobacteriia</taxon>
        <taxon>Flavobacteriales</taxon>
        <taxon>Flavobacteriaceae</taxon>
        <taxon>Subsaximicrobium</taxon>
    </lineage>
</organism>
<dbReference type="AlphaFoldDB" id="A0A5C6ZGI6"/>
<dbReference type="Gene3D" id="2.60.120.10">
    <property type="entry name" value="Jelly Rolls"/>
    <property type="match status" value="1"/>
</dbReference>
<evidence type="ECO:0000313" key="2">
    <source>
        <dbReference type="Proteomes" id="UP000321578"/>
    </source>
</evidence>
<evidence type="ECO:0008006" key="3">
    <source>
        <dbReference type="Google" id="ProtNLM"/>
    </source>
</evidence>
<dbReference type="InterPro" id="IPR011051">
    <property type="entry name" value="RmlC_Cupin_sf"/>
</dbReference>
<dbReference type="RefSeq" id="WP_147086998.1">
    <property type="nucleotide sequence ID" value="NZ_VORM01000014.1"/>
</dbReference>
<dbReference type="Proteomes" id="UP000321578">
    <property type="component" value="Unassembled WGS sequence"/>
</dbReference>
<dbReference type="SUPFAM" id="SSF51182">
    <property type="entry name" value="RmlC-like cupins"/>
    <property type="match status" value="1"/>
</dbReference>
<evidence type="ECO:0000313" key="1">
    <source>
        <dbReference type="EMBL" id="TXD88406.1"/>
    </source>
</evidence>
<reference evidence="1 2" key="1">
    <citation type="submission" date="2019-08" db="EMBL/GenBank/DDBJ databases">
        <title>Genomes of Subsaximicrobium wynnwilliamsii strains.</title>
        <authorList>
            <person name="Bowman J.P."/>
        </authorList>
    </citation>
    <scope>NUCLEOTIDE SEQUENCE [LARGE SCALE GENOMIC DNA]</scope>
    <source>
        <strain evidence="1 2">2-80-2</strain>
    </source>
</reference>
<protein>
    <recommendedName>
        <fullName evidence="3">Cupin domain-containing protein</fullName>
    </recommendedName>
</protein>
<accession>A0A5C6ZGI6</accession>
<dbReference type="EMBL" id="VORO01000014">
    <property type="protein sequence ID" value="TXD88406.1"/>
    <property type="molecule type" value="Genomic_DNA"/>
</dbReference>